<dbReference type="Proteomes" id="UP000176260">
    <property type="component" value="Unassembled WGS sequence"/>
</dbReference>
<dbReference type="Gene3D" id="2.40.50.140">
    <property type="entry name" value="Nucleic acid-binding proteins"/>
    <property type="match status" value="1"/>
</dbReference>
<dbReference type="InterPro" id="IPR012340">
    <property type="entry name" value="NA-bd_OB-fold"/>
</dbReference>
<dbReference type="PANTHER" id="PTHR33991">
    <property type="entry name" value="DNA REPAIR PROTEIN RECO"/>
    <property type="match status" value="1"/>
</dbReference>
<keyword evidence="3 7" id="KW-0227">DNA damage</keyword>
<dbReference type="AlphaFoldDB" id="A0A1G1XNY2"/>
<evidence type="ECO:0000256" key="6">
    <source>
        <dbReference type="ARBA" id="ARBA00033409"/>
    </source>
</evidence>
<dbReference type="PANTHER" id="PTHR33991:SF1">
    <property type="entry name" value="DNA REPAIR PROTEIN RECO"/>
    <property type="match status" value="1"/>
</dbReference>
<evidence type="ECO:0000313" key="9">
    <source>
        <dbReference type="EMBL" id="OGY41672.1"/>
    </source>
</evidence>
<dbReference type="NCBIfam" id="TIGR00613">
    <property type="entry name" value="reco"/>
    <property type="match status" value="1"/>
</dbReference>
<dbReference type="InterPro" id="IPR022572">
    <property type="entry name" value="DNA_rep/recomb_RecO_N"/>
</dbReference>
<keyword evidence="4 7" id="KW-0233">DNA recombination</keyword>
<dbReference type="EMBL" id="MHIA01000024">
    <property type="protein sequence ID" value="OGY41672.1"/>
    <property type="molecule type" value="Genomic_DNA"/>
</dbReference>
<evidence type="ECO:0000256" key="3">
    <source>
        <dbReference type="ARBA" id="ARBA00022763"/>
    </source>
</evidence>
<accession>A0A1G1XNY2</accession>
<dbReference type="SUPFAM" id="SSF57863">
    <property type="entry name" value="ArfGap/RecO-like zinc finger"/>
    <property type="match status" value="1"/>
</dbReference>
<comment type="similarity">
    <text evidence="1 7">Belongs to the RecO family.</text>
</comment>
<dbReference type="GO" id="GO:0006302">
    <property type="term" value="P:double-strand break repair"/>
    <property type="evidence" value="ECO:0007669"/>
    <property type="project" value="TreeGrafter"/>
</dbReference>
<dbReference type="GO" id="GO:0006310">
    <property type="term" value="P:DNA recombination"/>
    <property type="evidence" value="ECO:0007669"/>
    <property type="project" value="UniProtKB-UniRule"/>
</dbReference>
<proteinExistence type="inferred from homology"/>
<sequence>MSRTYTTTGIILKRRDYQENDRLFCLYTKDFGKIEVVAKGTKKITSKLKGYLEPFYLVKLMIAKGKVFDKLANCNTIKSYDNLRNDPSLLGFALINYLAEGTDGLISGQTLQTDKFNLLLETLDILEKEIINDVAEKKERLLFIANLYFLKLLALLGYQPEIQRCVNCHKGILLPKNIFDFSRGGLVCEDCKKICLIEDYIRVSDGVIKVLQLAKEKPLEYFIHLPVEITDLKSLNNVVEKLVLVNVERPLKTIEFFGVINN</sequence>
<evidence type="ECO:0000256" key="7">
    <source>
        <dbReference type="HAMAP-Rule" id="MF_00201"/>
    </source>
</evidence>
<evidence type="ECO:0000256" key="4">
    <source>
        <dbReference type="ARBA" id="ARBA00023172"/>
    </source>
</evidence>
<evidence type="ECO:0000256" key="5">
    <source>
        <dbReference type="ARBA" id="ARBA00023204"/>
    </source>
</evidence>
<comment type="function">
    <text evidence="7">Involved in DNA repair and RecF pathway recombination.</text>
</comment>
<dbReference type="InterPro" id="IPR003717">
    <property type="entry name" value="RecO"/>
</dbReference>
<protein>
    <recommendedName>
        <fullName evidence="2 7">DNA repair protein RecO</fullName>
    </recommendedName>
    <alternativeName>
        <fullName evidence="6 7">Recombination protein O</fullName>
    </alternativeName>
</protein>
<organism evidence="9 10">
    <name type="scientific">Candidatus Buchananbacteria bacterium RBG_13_39_9</name>
    <dbReference type="NCBI Taxonomy" id="1797531"/>
    <lineage>
        <taxon>Bacteria</taxon>
        <taxon>Candidatus Buchananiibacteriota</taxon>
    </lineage>
</organism>
<dbReference type="SUPFAM" id="SSF50249">
    <property type="entry name" value="Nucleic acid-binding proteins"/>
    <property type="match status" value="1"/>
</dbReference>
<comment type="caution">
    <text evidence="9">The sequence shown here is derived from an EMBL/GenBank/DDBJ whole genome shotgun (WGS) entry which is preliminary data.</text>
</comment>
<evidence type="ECO:0000256" key="1">
    <source>
        <dbReference type="ARBA" id="ARBA00007452"/>
    </source>
</evidence>
<dbReference type="Pfam" id="PF02565">
    <property type="entry name" value="RecO_C"/>
    <property type="match status" value="1"/>
</dbReference>
<dbReference type="Gene3D" id="1.20.1440.120">
    <property type="entry name" value="Recombination protein O, C-terminal domain"/>
    <property type="match status" value="1"/>
</dbReference>
<keyword evidence="5 7" id="KW-0234">DNA repair</keyword>
<gene>
    <name evidence="7" type="primary">recO</name>
    <name evidence="9" type="ORF">A2Y67_03920</name>
</gene>
<evidence type="ECO:0000256" key="2">
    <source>
        <dbReference type="ARBA" id="ARBA00021310"/>
    </source>
</evidence>
<evidence type="ECO:0000313" key="10">
    <source>
        <dbReference type="Proteomes" id="UP000176260"/>
    </source>
</evidence>
<evidence type="ECO:0000259" key="8">
    <source>
        <dbReference type="Pfam" id="PF11967"/>
    </source>
</evidence>
<reference evidence="9 10" key="1">
    <citation type="journal article" date="2016" name="Nat. Commun.">
        <title>Thousands of microbial genomes shed light on interconnected biogeochemical processes in an aquifer system.</title>
        <authorList>
            <person name="Anantharaman K."/>
            <person name="Brown C.T."/>
            <person name="Hug L.A."/>
            <person name="Sharon I."/>
            <person name="Castelle C.J."/>
            <person name="Probst A.J."/>
            <person name="Thomas B.C."/>
            <person name="Singh A."/>
            <person name="Wilkins M.J."/>
            <person name="Karaoz U."/>
            <person name="Brodie E.L."/>
            <person name="Williams K.H."/>
            <person name="Hubbard S.S."/>
            <person name="Banfield J.F."/>
        </authorList>
    </citation>
    <scope>NUCLEOTIDE SEQUENCE [LARGE SCALE GENOMIC DNA]</scope>
</reference>
<name>A0A1G1XNY2_9BACT</name>
<feature type="domain" description="DNA replication/recombination mediator RecO N-terminal" evidence="8">
    <location>
        <begin position="1"/>
        <end position="80"/>
    </location>
</feature>
<dbReference type="Pfam" id="PF11967">
    <property type="entry name" value="RecO_N"/>
    <property type="match status" value="1"/>
</dbReference>
<dbReference type="Gene3D" id="6.20.220.20">
    <property type="entry name" value="Recombination protein O, zinc-binding domain"/>
    <property type="match status" value="1"/>
</dbReference>
<dbReference type="HAMAP" id="MF_00201">
    <property type="entry name" value="RecO"/>
    <property type="match status" value="1"/>
</dbReference>
<dbReference type="InterPro" id="IPR042242">
    <property type="entry name" value="RecO_C"/>
</dbReference>
<dbReference type="GO" id="GO:0043590">
    <property type="term" value="C:bacterial nucleoid"/>
    <property type="evidence" value="ECO:0007669"/>
    <property type="project" value="TreeGrafter"/>
</dbReference>
<dbReference type="InterPro" id="IPR037278">
    <property type="entry name" value="ARFGAP/RecO"/>
</dbReference>